<dbReference type="eggNOG" id="COG4191">
    <property type="taxonomic scope" value="Bacteria"/>
</dbReference>
<evidence type="ECO:0000313" key="6">
    <source>
        <dbReference type="Proteomes" id="UP000008522"/>
    </source>
</evidence>
<dbReference type="EC" id="2.7.13.3" evidence="2"/>
<dbReference type="InterPro" id="IPR029016">
    <property type="entry name" value="GAF-like_dom_sf"/>
</dbReference>
<dbReference type="Gene3D" id="3.30.565.10">
    <property type="entry name" value="Histidine kinase-like ATPase, C-terminal domain"/>
    <property type="match status" value="1"/>
</dbReference>
<dbReference type="GeneID" id="44969139"/>
<comment type="catalytic activity">
    <reaction evidence="1">
        <text>ATP + protein L-histidine = ADP + protein N-phospho-L-histidine.</text>
        <dbReference type="EC" id="2.7.13.3"/>
    </reaction>
</comment>
<accession>G0EJU2</accession>
<evidence type="ECO:0000256" key="2">
    <source>
        <dbReference type="ARBA" id="ARBA00012438"/>
    </source>
</evidence>
<proteinExistence type="predicted"/>
<dbReference type="AlphaFoldDB" id="G0EJU2"/>
<dbReference type="PATRIC" id="fig|1045858.4.peg.582"/>
<keyword evidence="3" id="KW-0597">Phosphoprotein</keyword>
<dbReference type="GO" id="GO:0000155">
    <property type="term" value="F:phosphorelay sensor kinase activity"/>
    <property type="evidence" value="ECO:0007669"/>
    <property type="project" value="TreeGrafter"/>
</dbReference>
<dbReference type="OrthoDB" id="9804645at2"/>
<evidence type="ECO:0000259" key="4">
    <source>
        <dbReference type="PROSITE" id="PS50109"/>
    </source>
</evidence>
<evidence type="ECO:0000256" key="1">
    <source>
        <dbReference type="ARBA" id="ARBA00000085"/>
    </source>
</evidence>
<dbReference type="InterPro" id="IPR004358">
    <property type="entry name" value="Sig_transdc_His_kin-like_C"/>
</dbReference>
<gene>
    <name evidence="5" type="ordered locus">Bint_0582</name>
</gene>
<dbReference type="SUPFAM" id="SSF55781">
    <property type="entry name" value="GAF domain-like"/>
    <property type="match status" value="1"/>
</dbReference>
<dbReference type="Gene3D" id="3.30.450.40">
    <property type="match status" value="1"/>
</dbReference>
<dbReference type="InterPro" id="IPR003594">
    <property type="entry name" value="HATPase_dom"/>
</dbReference>
<dbReference type="PRINTS" id="PR00344">
    <property type="entry name" value="BCTRLSENSOR"/>
</dbReference>
<keyword evidence="6" id="KW-1185">Reference proteome</keyword>
<dbReference type="RefSeq" id="WP_014487057.1">
    <property type="nucleotide sequence ID" value="NC_017243.1"/>
</dbReference>
<evidence type="ECO:0000256" key="3">
    <source>
        <dbReference type="ARBA" id="ARBA00022553"/>
    </source>
</evidence>
<reference evidence="5 6" key="1">
    <citation type="journal article" date="2011" name="BMC Genomics">
        <title>Complete genome sequence of Brachyspira intermedia reveals unique genomic features in Brachyspira species and phage-mediated horizontal gene transfer.</title>
        <authorList>
            <person name="Hafstrom T."/>
            <person name="Jansson D.S."/>
            <person name="Segerman B."/>
        </authorList>
    </citation>
    <scope>NUCLEOTIDE SEQUENCE [LARGE SCALE GENOMIC DNA]</scope>
    <source>
        <strain evidence="6">ATCC 51140 / PWS/A</strain>
    </source>
</reference>
<dbReference type="SUPFAM" id="SSF55874">
    <property type="entry name" value="ATPase domain of HSP90 chaperone/DNA topoisomerase II/histidine kinase"/>
    <property type="match status" value="1"/>
</dbReference>
<dbReference type="InterPro" id="IPR005467">
    <property type="entry name" value="His_kinase_dom"/>
</dbReference>
<evidence type="ECO:0000313" key="5">
    <source>
        <dbReference type="EMBL" id="AEM21211.1"/>
    </source>
</evidence>
<sequence length="248" mass="28337">MEERKSIDSFFSDLSMGLLFAENTNEIDRVVDLFLEKTCQYYGFDCGEVYFPKGDYLILRGVYGIDRYYVCKVDFPISANHCKDVLYDQKVYVGENINHTNMEVFSNYSSMFVLPIFFYANPIGVVLFRNRENKIEFYNSIIDEIKNVIGHFAVYANNVLQSVIFDDNAYRESIIDIIVENTNSYIEPELAEKVFTPFFTTKSHGVGIGLAISKRIVEAHGGSMVIKSVNSPSKITTFFVSIPVNLNN</sequence>
<name>G0EJU2_BRAIP</name>
<dbReference type="PANTHER" id="PTHR43547">
    <property type="entry name" value="TWO-COMPONENT HISTIDINE KINASE"/>
    <property type="match status" value="1"/>
</dbReference>
<dbReference type="EMBL" id="CP002874">
    <property type="protein sequence ID" value="AEM21211.1"/>
    <property type="molecule type" value="Genomic_DNA"/>
</dbReference>
<dbReference type="Pfam" id="PF02518">
    <property type="entry name" value="HATPase_c"/>
    <property type="match status" value="1"/>
</dbReference>
<protein>
    <recommendedName>
        <fullName evidence="2">histidine kinase</fullName>
        <ecNumber evidence="2">2.7.13.3</ecNumber>
    </recommendedName>
</protein>
<dbReference type="PANTHER" id="PTHR43547:SF2">
    <property type="entry name" value="HYBRID SIGNAL TRANSDUCTION HISTIDINE KINASE C"/>
    <property type="match status" value="1"/>
</dbReference>
<dbReference type="InterPro" id="IPR036890">
    <property type="entry name" value="HATPase_C_sf"/>
</dbReference>
<dbReference type="KEGG" id="bip:Bint_0582"/>
<dbReference type="SMART" id="SM00387">
    <property type="entry name" value="HATPase_c"/>
    <property type="match status" value="1"/>
</dbReference>
<feature type="domain" description="Histidine kinase" evidence="4">
    <location>
        <begin position="175"/>
        <end position="246"/>
    </location>
</feature>
<organism evidence="5 6">
    <name type="scientific">Brachyspira intermedia (strain ATCC 51140 / PWS/A)</name>
    <name type="common">Serpulina intermedia</name>
    <dbReference type="NCBI Taxonomy" id="1045858"/>
    <lineage>
        <taxon>Bacteria</taxon>
        <taxon>Pseudomonadati</taxon>
        <taxon>Spirochaetota</taxon>
        <taxon>Spirochaetia</taxon>
        <taxon>Brachyspirales</taxon>
        <taxon>Brachyspiraceae</taxon>
        <taxon>Brachyspira</taxon>
    </lineage>
</organism>
<dbReference type="HOGENOM" id="CLU_1118480_0_0_12"/>
<dbReference type="Proteomes" id="UP000008522">
    <property type="component" value="Chromosome"/>
</dbReference>
<dbReference type="PROSITE" id="PS50109">
    <property type="entry name" value="HIS_KIN"/>
    <property type="match status" value="1"/>
</dbReference>